<accession>A0A8R7QDU2</accession>
<gene>
    <name evidence="2" type="primary">LOC125508471</name>
</gene>
<dbReference type="AlphaFoldDB" id="A0A8R7QDU2"/>
<feature type="compositionally biased region" description="Low complexity" evidence="1">
    <location>
        <begin position="50"/>
        <end position="68"/>
    </location>
</feature>
<organism evidence="2 3">
    <name type="scientific">Triticum urartu</name>
    <name type="common">Red wild einkorn</name>
    <name type="synonym">Crithodium urartu</name>
    <dbReference type="NCBI Taxonomy" id="4572"/>
    <lineage>
        <taxon>Eukaryota</taxon>
        <taxon>Viridiplantae</taxon>
        <taxon>Streptophyta</taxon>
        <taxon>Embryophyta</taxon>
        <taxon>Tracheophyta</taxon>
        <taxon>Spermatophyta</taxon>
        <taxon>Magnoliopsida</taxon>
        <taxon>Liliopsida</taxon>
        <taxon>Poales</taxon>
        <taxon>Poaceae</taxon>
        <taxon>BOP clade</taxon>
        <taxon>Pooideae</taxon>
        <taxon>Triticodae</taxon>
        <taxon>Triticeae</taxon>
        <taxon>Triticinae</taxon>
        <taxon>Triticum</taxon>
    </lineage>
</organism>
<feature type="compositionally biased region" description="Polar residues" evidence="1">
    <location>
        <begin position="117"/>
        <end position="143"/>
    </location>
</feature>
<feature type="compositionally biased region" description="Polar residues" evidence="1">
    <location>
        <begin position="86"/>
        <end position="110"/>
    </location>
</feature>
<dbReference type="EnsemblPlants" id="TuG1812G0500001401.01.T01">
    <property type="protein sequence ID" value="TuG1812G0500001401.01.T01"/>
    <property type="gene ID" value="TuG1812G0500001401.01"/>
</dbReference>
<evidence type="ECO:0000256" key="1">
    <source>
        <dbReference type="SAM" id="MobiDB-lite"/>
    </source>
</evidence>
<reference evidence="2" key="2">
    <citation type="submission" date="2018-03" db="EMBL/GenBank/DDBJ databases">
        <title>The Triticum urartu genome reveals the dynamic nature of wheat genome evolution.</title>
        <authorList>
            <person name="Ling H."/>
            <person name="Ma B."/>
            <person name="Shi X."/>
            <person name="Liu H."/>
            <person name="Dong L."/>
            <person name="Sun H."/>
            <person name="Cao Y."/>
            <person name="Gao Q."/>
            <person name="Zheng S."/>
            <person name="Li Y."/>
            <person name="Yu Y."/>
            <person name="Du H."/>
            <person name="Qi M."/>
            <person name="Li Y."/>
            <person name="Yu H."/>
            <person name="Cui Y."/>
            <person name="Wang N."/>
            <person name="Chen C."/>
            <person name="Wu H."/>
            <person name="Zhao Y."/>
            <person name="Zhang J."/>
            <person name="Li Y."/>
            <person name="Zhou W."/>
            <person name="Zhang B."/>
            <person name="Hu W."/>
            <person name="Eijk M."/>
            <person name="Tang J."/>
            <person name="Witsenboer H."/>
            <person name="Zhao S."/>
            <person name="Li Z."/>
            <person name="Zhang A."/>
            <person name="Wang D."/>
            <person name="Liang C."/>
        </authorList>
    </citation>
    <scope>NUCLEOTIDE SEQUENCE [LARGE SCALE GENOMIC DNA]</scope>
    <source>
        <strain evidence="2">cv. G1812</strain>
    </source>
</reference>
<feature type="region of interest" description="Disordered" evidence="1">
    <location>
        <begin position="37"/>
        <end position="143"/>
    </location>
</feature>
<sequence>MPCSPARAPISAGDFPFSSVGDFASWIPPASVLAVAKPRSSWRRPHHHQASTPVSSSTRSSAAFSVATPSSSSGRLHPISSGLHLVNQSQNAHAETSNATKQSSLEQSVQLHEVTKQVKNNLSQPLRTQTQNIASPTQPRNIG</sequence>
<reference evidence="3" key="1">
    <citation type="journal article" date="2013" name="Nature">
        <title>Draft genome of the wheat A-genome progenitor Triticum urartu.</title>
        <authorList>
            <person name="Ling H.Q."/>
            <person name="Zhao S."/>
            <person name="Liu D."/>
            <person name="Wang J."/>
            <person name="Sun H."/>
            <person name="Zhang C."/>
            <person name="Fan H."/>
            <person name="Li D."/>
            <person name="Dong L."/>
            <person name="Tao Y."/>
            <person name="Gao C."/>
            <person name="Wu H."/>
            <person name="Li Y."/>
            <person name="Cui Y."/>
            <person name="Guo X."/>
            <person name="Zheng S."/>
            <person name="Wang B."/>
            <person name="Yu K."/>
            <person name="Liang Q."/>
            <person name="Yang W."/>
            <person name="Lou X."/>
            <person name="Chen J."/>
            <person name="Feng M."/>
            <person name="Jian J."/>
            <person name="Zhang X."/>
            <person name="Luo G."/>
            <person name="Jiang Y."/>
            <person name="Liu J."/>
            <person name="Wang Z."/>
            <person name="Sha Y."/>
            <person name="Zhang B."/>
            <person name="Wu H."/>
            <person name="Tang D."/>
            <person name="Shen Q."/>
            <person name="Xue P."/>
            <person name="Zou S."/>
            <person name="Wang X."/>
            <person name="Liu X."/>
            <person name="Wang F."/>
            <person name="Yang Y."/>
            <person name="An X."/>
            <person name="Dong Z."/>
            <person name="Zhang K."/>
            <person name="Zhang X."/>
            <person name="Luo M.C."/>
            <person name="Dvorak J."/>
            <person name="Tong Y."/>
            <person name="Wang J."/>
            <person name="Yang H."/>
            <person name="Li Z."/>
            <person name="Wang D."/>
            <person name="Zhang A."/>
            <person name="Wang J."/>
        </authorList>
    </citation>
    <scope>NUCLEOTIDE SEQUENCE</scope>
    <source>
        <strain evidence="3">cv. G1812</strain>
    </source>
</reference>
<name>A0A8R7QDU2_TRIUA</name>
<evidence type="ECO:0000313" key="3">
    <source>
        <dbReference type="Proteomes" id="UP000015106"/>
    </source>
</evidence>
<protein>
    <submittedName>
        <fullName evidence="2">Uncharacterized protein</fullName>
    </submittedName>
</protein>
<feature type="compositionally biased region" description="Basic residues" evidence="1">
    <location>
        <begin position="40"/>
        <end position="49"/>
    </location>
</feature>
<dbReference type="Gramene" id="TuG1812G0500001401.01.T01">
    <property type="protein sequence ID" value="TuG1812G0500001401.01.T01"/>
    <property type="gene ID" value="TuG1812G0500001401.01"/>
</dbReference>
<reference evidence="2" key="3">
    <citation type="submission" date="2022-06" db="UniProtKB">
        <authorList>
            <consortium name="EnsemblPlants"/>
        </authorList>
    </citation>
    <scope>IDENTIFICATION</scope>
</reference>
<keyword evidence="3" id="KW-1185">Reference proteome</keyword>
<dbReference type="RefSeq" id="XP_048529146.1">
    <property type="nucleotide sequence ID" value="XM_048673189.1"/>
</dbReference>
<dbReference type="Proteomes" id="UP000015106">
    <property type="component" value="Chromosome 5"/>
</dbReference>
<evidence type="ECO:0000313" key="2">
    <source>
        <dbReference type="EnsemblPlants" id="TuG1812G0500001401.01.T01"/>
    </source>
</evidence>
<dbReference type="GeneID" id="125508471"/>
<proteinExistence type="predicted"/>